<dbReference type="Gene3D" id="3.40.50.620">
    <property type="entry name" value="HUPs"/>
    <property type="match status" value="1"/>
</dbReference>
<comment type="caution">
    <text evidence="4">The sequence shown here is derived from an EMBL/GenBank/DDBJ whole genome shotgun (WGS) entry which is preliminary data.</text>
</comment>
<dbReference type="GO" id="GO:0016779">
    <property type="term" value="F:nucleotidyltransferase activity"/>
    <property type="evidence" value="ECO:0007669"/>
    <property type="project" value="UniProtKB-UniRule"/>
</dbReference>
<organism evidence="4 5">
    <name type="scientific">Boothiomyces macroporosus</name>
    <dbReference type="NCBI Taxonomy" id="261099"/>
    <lineage>
        <taxon>Eukaryota</taxon>
        <taxon>Fungi</taxon>
        <taxon>Fungi incertae sedis</taxon>
        <taxon>Chytridiomycota</taxon>
        <taxon>Chytridiomycota incertae sedis</taxon>
        <taxon>Chytridiomycetes</taxon>
        <taxon>Rhizophydiales</taxon>
        <taxon>Terramycetaceae</taxon>
        <taxon>Boothiomyces</taxon>
    </lineage>
</organism>
<dbReference type="GO" id="GO:0016783">
    <property type="term" value="F:sulfurtransferase activity"/>
    <property type="evidence" value="ECO:0007669"/>
    <property type="project" value="TreeGrafter"/>
</dbReference>
<comment type="subcellular location">
    <subcellularLocation>
        <location evidence="3">Cytoplasm</location>
    </subcellularLocation>
</comment>
<evidence type="ECO:0000313" key="4">
    <source>
        <dbReference type="EMBL" id="KAJ3250635.1"/>
    </source>
</evidence>
<dbReference type="EMBL" id="JADGKB010000236">
    <property type="protein sequence ID" value="KAJ3250635.1"/>
    <property type="molecule type" value="Genomic_DNA"/>
</dbReference>
<dbReference type="PANTHER" id="PTHR20882:SF14">
    <property type="entry name" value="CYTOPLASMIC TRNA 2-THIOLATION PROTEIN 2"/>
    <property type="match status" value="1"/>
</dbReference>
<dbReference type="Proteomes" id="UP001210925">
    <property type="component" value="Unassembled WGS sequence"/>
</dbReference>
<comment type="pathway">
    <text evidence="3">tRNA modification; 5-methoxycarbonylmethyl-2-thiouridine-tRNA biosynthesis.</text>
</comment>
<proteinExistence type="inferred from homology"/>
<dbReference type="AlphaFoldDB" id="A0AAD5UCL0"/>
<dbReference type="PANTHER" id="PTHR20882">
    <property type="entry name" value="CYTOPLASMIC TRNA 2-THIOLATION PROTEIN 2"/>
    <property type="match status" value="1"/>
</dbReference>
<dbReference type="GO" id="GO:0005829">
    <property type="term" value="C:cytosol"/>
    <property type="evidence" value="ECO:0007669"/>
    <property type="project" value="TreeGrafter"/>
</dbReference>
<dbReference type="Pfam" id="PF10288">
    <property type="entry name" value="CTU2"/>
    <property type="match status" value="1"/>
</dbReference>
<dbReference type="GO" id="GO:0032447">
    <property type="term" value="P:protein urmylation"/>
    <property type="evidence" value="ECO:0007669"/>
    <property type="project" value="UniProtKB-UniRule"/>
</dbReference>
<protein>
    <recommendedName>
        <fullName evidence="3">Cytoplasmic tRNA 2-thiolation protein 2</fullName>
    </recommendedName>
</protein>
<dbReference type="GO" id="GO:0000049">
    <property type="term" value="F:tRNA binding"/>
    <property type="evidence" value="ECO:0007669"/>
    <property type="project" value="InterPro"/>
</dbReference>
<evidence type="ECO:0000256" key="2">
    <source>
        <dbReference type="ARBA" id="ARBA00022694"/>
    </source>
</evidence>
<dbReference type="HAMAP" id="MF_03054">
    <property type="entry name" value="CTU2"/>
    <property type="match status" value="1"/>
</dbReference>
<name>A0AAD5UCL0_9FUNG</name>
<keyword evidence="2 3" id="KW-0819">tRNA processing</keyword>
<dbReference type="GO" id="GO:0002143">
    <property type="term" value="P:tRNA wobble position uridine thiolation"/>
    <property type="evidence" value="ECO:0007669"/>
    <property type="project" value="TreeGrafter"/>
</dbReference>
<dbReference type="InterPro" id="IPR014729">
    <property type="entry name" value="Rossmann-like_a/b/a_fold"/>
</dbReference>
<accession>A0AAD5UCL0</accession>
<keyword evidence="1 3" id="KW-0963">Cytoplasm</keyword>
<reference evidence="4" key="1">
    <citation type="submission" date="2020-05" db="EMBL/GenBank/DDBJ databases">
        <title>Phylogenomic resolution of chytrid fungi.</title>
        <authorList>
            <person name="Stajich J.E."/>
            <person name="Amses K."/>
            <person name="Simmons R."/>
            <person name="Seto K."/>
            <person name="Myers J."/>
            <person name="Bonds A."/>
            <person name="Quandt C.A."/>
            <person name="Barry K."/>
            <person name="Liu P."/>
            <person name="Grigoriev I."/>
            <person name="Longcore J.E."/>
            <person name="James T.Y."/>
        </authorList>
    </citation>
    <scope>NUCLEOTIDE SEQUENCE</scope>
    <source>
        <strain evidence="4">PLAUS21</strain>
    </source>
</reference>
<sequence length="410" mass="45757">MCDVQEEMIPKPKNNRSLKEGFCYKCKTEKPDLHVRNSDFCKSCFIDSTIHRFRNNLMKIQKGNVLLALSGGPSSMCLLDLMSNFNSVDPVNKRQPKYPNVHVCHVDVSLAVPQIETDIVDKLKADVERRNFAFSSVKVQELFGNSTTVIAKDDKTILLDVSEDASPESRLIKSLDSVSSLSSREDLLNIYIKKSIINQAIAKDCNIILFGDNSTLLAIKTIALSAKGRGVVLADEIALEHIITPGDKNISVVKPLRDILGKEVAFYNQFKDLKPFNNANLTTGLKKDCSIDRMTSDFIIGLDEEFPSTVSTITRTAFKIKAKEHSNLACSLCDAPLDEVSKFAEIMGEEVKKQTWKDGELPINHVLCYACRNISRDLKKTLEKKSLSGSLPGFVSRAAMKEQIQDYLIE</sequence>
<comment type="function">
    <text evidence="3">Plays a central role in 2-thiolation of mcm(5)S(2)U at tRNA wobble positions of tRNA(Lys), tRNA(Glu) and tRNA(Gln). May act by forming a heterodimer with NCS6 that ligates sulfur from thiocarboxylated URM1 onto the uridine of tRNAs at wobble position. Prior mcm(5) tRNA modification by the elongator complex is required for 2-thiolation. May also be involved in protein urmylation.</text>
</comment>
<gene>
    <name evidence="3 4" type="primary">CTU2</name>
    <name evidence="3" type="synonym">NCS2</name>
    <name evidence="4" type="ORF">HK103_003289</name>
</gene>
<evidence type="ECO:0000256" key="1">
    <source>
        <dbReference type="ARBA" id="ARBA00022490"/>
    </source>
</evidence>
<evidence type="ECO:0000313" key="5">
    <source>
        <dbReference type="Proteomes" id="UP001210925"/>
    </source>
</evidence>
<dbReference type="InterPro" id="IPR019407">
    <property type="entry name" value="CTU2"/>
</dbReference>
<dbReference type="SUPFAM" id="SSF52402">
    <property type="entry name" value="Adenine nucleotide alpha hydrolases-like"/>
    <property type="match status" value="1"/>
</dbReference>
<keyword evidence="5" id="KW-1185">Reference proteome</keyword>
<evidence type="ECO:0000256" key="3">
    <source>
        <dbReference type="HAMAP-Rule" id="MF_03054"/>
    </source>
</evidence>
<comment type="similarity">
    <text evidence="3">Belongs to the CTU2/NCS2 family.</text>
</comment>